<dbReference type="PANTHER" id="PTHR10000:SF8">
    <property type="entry name" value="HAD SUPERFAMILY HYDROLASE-LIKE, TYPE 3"/>
    <property type="match status" value="1"/>
</dbReference>
<dbReference type="NCBIfam" id="TIGR00099">
    <property type="entry name" value="Cof-subfamily"/>
    <property type="match status" value="1"/>
</dbReference>
<dbReference type="RefSeq" id="WP_183982990.1">
    <property type="nucleotide sequence ID" value="NZ_JACIEV010000003.1"/>
</dbReference>
<dbReference type="InterPro" id="IPR023214">
    <property type="entry name" value="HAD_sf"/>
</dbReference>
<dbReference type="EMBL" id="JACIEV010000003">
    <property type="protein sequence ID" value="MBB4153287.1"/>
    <property type="molecule type" value="Genomic_DNA"/>
</dbReference>
<dbReference type="GO" id="GO:0005829">
    <property type="term" value="C:cytosol"/>
    <property type="evidence" value="ECO:0007669"/>
    <property type="project" value="TreeGrafter"/>
</dbReference>
<dbReference type="SUPFAM" id="SSF56784">
    <property type="entry name" value="HAD-like"/>
    <property type="match status" value="1"/>
</dbReference>
<dbReference type="Gene3D" id="3.30.1240.10">
    <property type="match status" value="1"/>
</dbReference>
<dbReference type="Gene3D" id="3.40.50.1000">
    <property type="entry name" value="HAD superfamily/HAD-like"/>
    <property type="match status" value="1"/>
</dbReference>
<evidence type="ECO:0008006" key="3">
    <source>
        <dbReference type="Google" id="ProtNLM"/>
    </source>
</evidence>
<proteinExistence type="predicted"/>
<dbReference type="AlphaFoldDB" id="A0A840FCK3"/>
<keyword evidence="2" id="KW-1185">Reference proteome</keyword>
<gene>
    <name evidence="1" type="ORF">GGQ80_001189</name>
</gene>
<dbReference type="PROSITE" id="PS01229">
    <property type="entry name" value="COF_2"/>
    <property type="match status" value="1"/>
</dbReference>
<accession>A0A840FCK3</accession>
<dbReference type="InterPro" id="IPR036412">
    <property type="entry name" value="HAD-like_sf"/>
</dbReference>
<dbReference type="CDD" id="cd07516">
    <property type="entry name" value="HAD_Pase"/>
    <property type="match status" value="1"/>
</dbReference>
<dbReference type="PANTHER" id="PTHR10000">
    <property type="entry name" value="PHOSPHOSERINE PHOSPHATASE"/>
    <property type="match status" value="1"/>
</dbReference>
<dbReference type="SFLD" id="SFLDG01140">
    <property type="entry name" value="C2.B:_Phosphomannomutase_and_P"/>
    <property type="match status" value="1"/>
</dbReference>
<comment type="caution">
    <text evidence="1">The sequence shown here is derived from an EMBL/GenBank/DDBJ whole genome shotgun (WGS) entry which is preliminary data.</text>
</comment>
<dbReference type="InterPro" id="IPR000150">
    <property type="entry name" value="Cof"/>
</dbReference>
<reference evidence="1 2" key="1">
    <citation type="submission" date="2020-08" db="EMBL/GenBank/DDBJ databases">
        <title>Genomic Encyclopedia of Type Strains, Phase IV (KMG-IV): sequencing the most valuable type-strain genomes for metagenomic binning, comparative biology and taxonomic classification.</title>
        <authorList>
            <person name="Goeker M."/>
        </authorList>
    </citation>
    <scope>NUCLEOTIDE SEQUENCE [LARGE SCALE GENOMIC DNA]</scope>
    <source>
        <strain evidence="1 2">YC6723</strain>
    </source>
</reference>
<evidence type="ECO:0000313" key="2">
    <source>
        <dbReference type="Proteomes" id="UP000529795"/>
    </source>
</evidence>
<evidence type="ECO:0000313" key="1">
    <source>
        <dbReference type="EMBL" id="MBB4153287.1"/>
    </source>
</evidence>
<name>A0A840FCK3_9SPHN</name>
<dbReference type="Pfam" id="PF08282">
    <property type="entry name" value="Hydrolase_3"/>
    <property type="match status" value="1"/>
</dbReference>
<dbReference type="InterPro" id="IPR006379">
    <property type="entry name" value="HAD-SF_hydro_IIB"/>
</dbReference>
<dbReference type="GO" id="GO:0000287">
    <property type="term" value="F:magnesium ion binding"/>
    <property type="evidence" value="ECO:0007669"/>
    <property type="project" value="TreeGrafter"/>
</dbReference>
<dbReference type="SFLD" id="SFLDS00003">
    <property type="entry name" value="Haloacid_Dehalogenase"/>
    <property type="match status" value="1"/>
</dbReference>
<protein>
    <recommendedName>
        <fullName evidence="3">Hydrolase Cof</fullName>
    </recommendedName>
</protein>
<organism evidence="1 2">
    <name type="scientific">Sphingomonas jinjuensis</name>
    <dbReference type="NCBI Taxonomy" id="535907"/>
    <lineage>
        <taxon>Bacteria</taxon>
        <taxon>Pseudomonadati</taxon>
        <taxon>Pseudomonadota</taxon>
        <taxon>Alphaproteobacteria</taxon>
        <taxon>Sphingomonadales</taxon>
        <taxon>Sphingomonadaceae</taxon>
        <taxon>Sphingomonas</taxon>
    </lineage>
</organism>
<dbReference type="NCBIfam" id="TIGR01484">
    <property type="entry name" value="HAD-SF-IIB"/>
    <property type="match status" value="1"/>
</dbReference>
<sequence length="272" mass="28268">MTPIRLVVSDVDGTLVDKQKQVTPATADAVRRLEAAGVGFTIISARPRSGMMPIADLLAIDGPMGAFNGGIIFHRDGTVDEHHTVDEEVTRGVFALAEGLAVDTWVFADDKWYASTDQGVHVEHERLASNQAPIVTTDFAALIDHADKVTFVSDDAPLLADLHAKAAAQFGERATIVQSQTYYLDVTATAGNKGAGITALAAAADVPLGAVAALGDQFNDVAMLQLAGLSIAMGNAPDGVKHVATHVTAGNDADGVAQAIDTIILPRIGAPQ</sequence>
<dbReference type="Proteomes" id="UP000529795">
    <property type="component" value="Unassembled WGS sequence"/>
</dbReference>
<dbReference type="GO" id="GO:0016791">
    <property type="term" value="F:phosphatase activity"/>
    <property type="evidence" value="ECO:0007669"/>
    <property type="project" value="TreeGrafter"/>
</dbReference>